<comment type="caution">
    <text evidence="6">The sequence shown here is derived from an EMBL/GenBank/DDBJ whole genome shotgun (WGS) entry which is preliminary data.</text>
</comment>
<proteinExistence type="predicted"/>
<evidence type="ECO:0000256" key="3">
    <source>
        <dbReference type="PROSITE-ProRule" id="PRU00076"/>
    </source>
</evidence>
<dbReference type="PANTHER" id="PTHR33491">
    <property type="entry name" value="OSJNBA0016N04.9 PROTEIN"/>
    <property type="match status" value="1"/>
</dbReference>
<evidence type="ECO:0000256" key="1">
    <source>
        <dbReference type="ARBA" id="ARBA00004167"/>
    </source>
</evidence>
<feature type="signal peptide" evidence="4">
    <location>
        <begin position="1"/>
        <end position="18"/>
    </location>
</feature>
<reference evidence="6" key="1">
    <citation type="submission" date="2023-03" db="EMBL/GenBank/DDBJ databases">
        <title>Chromosome-scale reference genome and RAD-based genetic map of yellow starthistle (Centaurea solstitialis) reveal putative structural variation and QTLs associated with invader traits.</title>
        <authorList>
            <person name="Reatini B."/>
            <person name="Cang F.A."/>
            <person name="Jiang Q."/>
            <person name="Mckibben M.T.W."/>
            <person name="Barker M.S."/>
            <person name="Rieseberg L.H."/>
            <person name="Dlugosch K.M."/>
        </authorList>
    </citation>
    <scope>NUCLEOTIDE SEQUENCE</scope>
    <source>
        <strain evidence="6">CAN-66</strain>
        <tissue evidence="6">Leaf</tissue>
    </source>
</reference>
<keyword evidence="3" id="KW-0245">EGF-like domain</keyword>
<gene>
    <name evidence="6" type="ORF">OSB04_024719</name>
</gene>
<dbReference type="Pfam" id="PF13947">
    <property type="entry name" value="GUB_WAK_bind"/>
    <property type="match status" value="1"/>
</dbReference>
<evidence type="ECO:0000256" key="4">
    <source>
        <dbReference type="SAM" id="SignalP"/>
    </source>
</evidence>
<dbReference type="CDD" id="cd00054">
    <property type="entry name" value="EGF_CA"/>
    <property type="match status" value="1"/>
</dbReference>
<comment type="subcellular location">
    <subcellularLocation>
        <location evidence="1">Membrane</location>
        <topology evidence="1">Single-pass membrane protein</topology>
    </subcellularLocation>
</comment>
<keyword evidence="2 4" id="KW-0732">Signal</keyword>
<organism evidence="6 7">
    <name type="scientific">Centaurea solstitialis</name>
    <name type="common">yellow star-thistle</name>
    <dbReference type="NCBI Taxonomy" id="347529"/>
    <lineage>
        <taxon>Eukaryota</taxon>
        <taxon>Viridiplantae</taxon>
        <taxon>Streptophyta</taxon>
        <taxon>Embryophyta</taxon>
        <taxon>Tracheophyta</taxon>
        <taxon>Spermatophyta</taxon>
        <taxon>Magnoliopsida</taxon>
        <taxon>eudicotyledons</taxon>
        <taxon>Gunneridae</taxon>
        <taxon>Pentapetalae</taxon>
        <taxon>asterids</taxon>
        <taxon>campanulids</taxon>
        <taxon>Asterales</taxon>
        <taxon>Asteraceae</taxon>
        <taxon>Carduoideae</taxon>
        <taxon>Cardueae</taxon>
        <taxon>Centaureinae</taxon>
        <taxon>Centaurea</taxon>
    </lineage>
</organism>
<feature type="chain" id="PRO_5041240751" description="EGF-like domain-containing protein" evidence="4">
    <location>
        <begin position="19"/>
        <end position="373"/>
    </location>
</feature>
<name>A0AA38W3C9_9ASTR</name>
<dbReference type="Gene3D" id="2.10.25.10">
    <property type="entry name" value="Laminin"/>
    <property type="match status" value="1"/>
</dbReference>
<evidence type="ECO:0000259" key="5">
    <source>
        <dbReference type="PROSITE" id="PS50026"/>
    </source>
</evidence>
<accession>A0AA38W3C9</accession>
<dbReference type="InterPro" id="IPR025287">
    <property type="entry name" value="WAK_GUB"/>
</dbReference>
<dbReference type="InterPro" id="IPR000742">
    <property type="entry name" value="EGF"/>
</dbReference>
<evidence type="ECO:0000313" key="6">
    <source>
        <dbReference type="EMBL" id="KAJ9545012.1"/>
    </source>
</evidence>
<protein>
    <recommendedName>
        <fullName evidence="5">EGF-like domain-containing protein</fullName>
    </recommendedName>
</protein>
<dbReference type="Pfam" id="PF00008">
    <property type="entry name" value="EGF"/>
    <property type="match status" value="1"/>
</dbReference>
<evidence type="ECO:0000313" key="7">
    <source>
        <dbReference type="Proteomes" id="UP001172457"/>
    </source>
</evidence>
<dbReference type="PROSITE" id="PS50026">
    <property type="entry name" value="EGF_3"/>
    <property type="match status" value="1"/>
</dbReference>
<sequence length="373" mass="41007">MLLLYTLILVTLPSTTVSSLPSPNDTLQTAMAIAGGSIGKQGCQTQCGNVIVPYPFGIGLGKGCSLDVSFDLNCRSNEKLFHRSSNIKIYNISNFEARVANSIGYICYNEQGNVTQENEAMTILQTTEPFTFSQKNKFTVIGCDDYGSINGTNFSGLCWGTCSNELEVSYGHCSGIGGCAQISITKGLKRYNVNLSSGRNHSGIYYFNPCGMMFLGEEGSFKFLGVTDLINYTEFLNRTLSSVPIVLDWVIGGNRTCREATECKGNSFCKDAEIGGYHCICKEGYEGNPYLDPGCQEINECKDNSPCNDKEPKFPVVILLLGEFKYEPLFGCECEDSRKRDMWQRLVNKGGFECGPPLIECPPQIAPSHLPWT</sequence>
<keyword evidence="7" id="KW-1185">Reference proteome</keyword>
<evidence type="ECO:0000256" key="2">
    <source>
        <dbReference type="ARBA" id="ARBA00022729"/>
    </source>
</evidence>
<dbReference type="GO" id="GO:0030247">
    <property type="term" value="F:polysaccharide binding"/>
    <property type="evidence" value="ECO:0007669"/>
    <property type="project" value="InterPro"/>
</dbReference>
<dbReference type="AlphaFoldDB" id="A0AA38W3C9"/>
<comment type="caution">
    <text evidence="3">Lacks conserved residue(s) required for the propagation of feature annotation.</text>
</comment>
<dbReference type="GO" id="GO:0016020">
    <property type="term" value="C:membrane"/>
    <property type="evidence" value="ECO:0007669"/>
    <property type="project" value="UniProtKB-SubCell"/>
</dbReference>
<dbReference type="Proteomes" id="UP001172457">
    <property type="component" value="Chromosome 6"/>
</dbReference>
<dbReference type="EMBL" id="JARYMX010000006">
    <property type="protein sequence ID" value="KAJ9545012.1"/>
    <property type="molecule type" value="Genomic_DNA"/>
</dbReference>
<feature type="domain" description="EGF-like" evidence="5">
    <location>
        <begin position="253"/>
        <end position="296"/>
    </location>
</feature>